<name>A0A193C4R7_AMYOR</name>
<evidence type="ECO:0000313" key="2">
    <source>
        <dbReference type="Proteomes" id="UP000093695"/>
    </source>
</evidence>
<organism evidence="1 2">
    <name type="scientific">Amycolatopsis orientalis</name>
    <name type="common">Nocardia orientalis</name>
    <dbReference type="NCBI Taxonomy" id="31958"/>
    <lineage>
        <taxon>Bacteria</taxon>
        <taxon>Bacillati</taxon>
        <taxon>Actinomycetota</taxon>
        <taxon>Actinomycetes</taxon>
        <taxon>Pseudonocardiales</taxon>
        <taxon>Pseudonocardiaceae</taxon>
        <taxon>Amycolatopsis</taxon>
    </lineage>
</organism>
<protein>
    <submittedName>
        <fullName evidence="1">Uncharacterized protein</fullName>
    </submittedName>
</protein>
<dbReference type="AlphaFoldDB" id="A0A193C4R7"/>
<gene>
    <name evidence="1" type="ORF">SD37_30235</name>
</gene>
<dbReference type="STRING" id="31958.SD37_30235"/>
<sequence>MSGDRISGDTDAMREFASRIMASIEATPISPIARIEESTPCPGGLDELCIHLTHAENETIPKLQTFITMVEQGFAAYASFVQQTATNYLRADEAGRQEILTAFVTRPKDDLPSIDPRLLDPRAGRR</sequence>
<dbReference type="KEGG" id="aori:SD37_30235"/>
<dbReference type="EMBL" id="CP016174">
    <property type="protein sequence ID" value="ANN19477.1"/>
    <property type="molecule type" value="Genomic_DNA"/>
</dbReference>
<accession>A0A193C4R7</accession>
<keyword evidence="2" id="KW-1185">Reference proteome</keyword>
<evidence type="ECO:0000313" key="1">
    <source>
        <dbReference type="EMBL" id="ANN19477.1"/>
    </source>
</evidence>
<proteinExistence type="predicted"/>
<dbReference type="RefSeq" id="WP_044855509.1">
    <property type="nucleotide sequence ID" value="NZ_CP016174.1"/>
</dbReference>
<dbReference type="Proteomes" id="UP000093695">
    <property type="component" value="Chromosome"/>
</dbReference>
<reference evidence="1 2" key="1">
    <citation type="journal article" date="2015" name="Genome Announc.">
        <title>Draft Genome Sequence of Norvancomycin-Producing Strain Amycolatopsis orientalis CPCC200066.</title>
        <authorList>
            <person name="Lei X."/>
            <person name="Yuan F."/>
            <person name="Shi Y."/>
            <person name="Li X."/>
            <person name="Wang L."/>
            <person name="Hong B."/>
        </authorList>
    </citation>
    <scope>NUCLEOTIDE SEQUENCE [LARGE SCALE GENOMIC DNA]</scope>
    <source>
        <strain evidence="1 2">B-37</strain>
    </source>
</reference>